<reference evidence="3" key="1">
    <citation type="journal article" date="2019" name="Int. J. Syst. Evol. Microbiol.">
        <title>The Global Catalogue of Microorganisms (GCM) 10K type strain sequencing project: providing services to taxonomists for standard genome sequencing and annotation.</title>
        <authorList>
            <consortium name="The Broad Institute Genomics Platform"/>
            <consortium name="The Broad Institute Genome Sequencing Center for Infectious Disease"/>
            <person name="Wu L."/>
            <person name="Ma J."/>
        </authorList>
    </citation>
    <scope>NUCLEOTIDE SEQUENCE [LARGE SCALE GENOMIC DNA]</scope>
    <source>
        <strain evidence="3">JCM 17986</strain>
    </source>
</reference>
<feature type="region of interest" description="Disordered" evidence="1">
    <location>
        <begin position="86"/>
        <end position="113"/>
    </location>
</feature>
<gene>
    <name evidence="2" type="ORF">GCM10023205_44350</name>
</gene>
<dbReference type="Proteomes" id="UP001500466">
    <property type="component" value="Unassembled WGS sequence"/>
</dbReference>
<keyword evidence="3" id="KW-1185">Reference proteome</keyword>
<sequence>MSAAAASRKKAEKPAAAAHARLPHGGEPGPSKLAQVRLRPDELDALHEVMRVLDLSSTSEALREGLRLLSREAAEVGAARELRTFYGGQPAPLPAGTADVTEDELAEADRMQW</sequence>
<proteinExistence type="predicted"/>
<organism evidence="2 3">
    <name type="scientific">Yinghuangia aomiensis</name>
    <dbReference type="NCBI Taxonomy" id="676205"/>
    <lineage>
        <taxon>Bacteria</taxon>
        <taxon>Bacillati</taxon>
        <taxon>Actinomycetota</taxon>
        <taxon>Actinomycetes</taxon>
        <taxon>Kitasatosporales</taxon>
        <taxon>Streptomycetaceae</taxon>
        <taxon>Yinghuangia</taxon>
    </lineage>
</organism>
<dbReference type="RefSeq" id="WP_345677352.1">
    <property type="nucleotide sequence ID" value="NZ_BAABHS010000015.1"/>
</dbReference>
<dbReference type="EMBL" id="BAABHS010000015">
    <property type="protein sequence ID" value="GAA4973104.1"/>
    <property type="molecule type" value="Genomic_DNA"/>
</dbReference>
<evidence type="ECO:0008006" key="4">
    <source>
        <dbReference type="Google" id="ProtNLM"/>
    </source>
</evidence>
<evidence type="ECO:0000313" key="3">
    <source>
        <dbReference type="Proteomes" id="UP001500466"/>
    </source>
</evidence>
<name>A0ABP9HKU0_9ACTN</name>
<protein>
    <recommendedName>
        <fullName evidence="4">Ribbon-helix-helix protein, copG family</fullName>
    </recommendedName>
</protein>
<accession>A0ABP9HKU0</accession>
<evidence type="ECO:0000313" key="2">
    <source>
        <dbReference type="EMBL" id="GAA4973104.1"/>
    </source>
</evidence>
<evidence type="ECO:0000256" key="1">
    <source>
        <dbReference type="SAM" id="MobiDB-lite"/>
    </source>
</evidence>
<feature type="region of interest" description="Disordered" evidence="1">
    <location>
        <begin position="1"/>
        <end position="34"/>
    </location>
</feature>
<comment type="caution">
    <text evidence="2">The sequence shown here is derived from an EMBL/GenBank/DDBJ whole genome shotgun (WGS) entry which is preliminary data.</text>
</comment>